<reference evidence="5" key="1">
    <citation type="submission" date="2020-06" db="EMBL/GenBank/DDBJ databases">
        <title>Draft genome of Bugula neritina, a colonial animal packing powerful symbionts and potential medicines.</title>
        <authorList>
            <person name="Rayko M."/>
        </authorList>
    </citation>
    <scope>NUCLEOTIDE SEQUENCE [LARGE SCALE GENOMIC DNA]</scope>
    <source>
        <strain evidence="5">Kwan_BN1</strain>
    </source>
</reference>
<dbReference type="OrthoDB" id="74247at2759"/>
<gene>
    <name evidence="5" type="ORF">EB796_009285</name>
</gene>
<dbReference type="Pfam" id="PF14542">
    <property type="entry name" value="Acetyltransf_CG"/>
    <property type="match status" value="1"/>
</dbReference>
<evidence type="ECO:0000256" key="1">
    <source>
        <dbReference type="ARBA" id="ARBA00006233"/>
    </source>
</evidence>
<keyword evidence="6" id="KW-1185">Reference proteome</keyword>
<dbReference type="PROSITE" id="PS51729">
    <property type="entry name" value="GNAT_YJDJ"/>
    <property type="match status" value="1"/>
</dbReference>
<dbReference type="SUPFAM" id="SSF55729">
    <property type="entry name" value="Acyl-CoA N-acyltransferases (Nat)"/>
    <property type="match status" value="1"/>
</dbReference>
<dbReference type="PANTHER" id="PTHR31435:SF9">
    <property type="entry name" value="PROTEIN NATD1"/>
    <property type="match status" value="1"/>
</dbReference>
<accession>A0A7J7K3B7</accession>
<evidence type="ECO:0000259" key="4">
    <source>
        <dbReference type="PROSITE" id="PS51729"/>
    </source>
</evidence>
<dbReference type="AlphaFoldDB" id="A0A7J7K3B7"/>
<comment type="caution">
    <text evidence="5">The sequence shown here is derived from an EMBL/GenBank/DDBJ whole genome shotgun (WGS) entry which is preliminary data.</text>
</comment>
<evidence type="ECO:0000256" key="3">
    <source>
        <dbReference type="ARBA" id="ARBA00031876"/>
    </source>
</evidence>
<dbReference type="InterPro" id="IPR016181">
    <property type="entry name" value="Acyl_CoA_acyltransferase"/>
</dbReference>
<feature type="domain" description="N-acetyltransferase" evidence="4">
    <location>
        <begin position="55"/>
        <end position="142"/>
    </location>
</feature>
<protein>
    <recommendedName>
        <fullName evidence="2">Protein NATD1</fullName>
    </recommendedName>
    <alternativeName>
        <fullName evidence="3">N-acetyltransferase domain-containing protein 1</fullName>
    </alternativeName>
</protein>
<evidence type="ECO:0000313" key="5">
    <source>
        <dbReference type="EMBL" id="KAF6032471.1"/>
    </source>
</evidence>
<organism evidence="5 6">
    <name type="scientific">Bugula neritina</name>
    <name type="common">Brown bryozoan</name>
    <name type="synonym">Sertularia neritina</name>
    <dbReference type="NCBI Taxonomy" id="10212"/>
    <lineage>
        <taxon>Eukaryota</taxon>
        <taxon>Metazoa</taxon>
        <taxon>Spiralia</taxon>
        <taxon>Lophotrochozoa</taxon>
        <taxon>Bryozoa</taxon>
        <taxon>Gymnolaemata</taxon>
        <taxon>Cheilostomatida</taxon>
        <taxon>Flustrina</taxon>
        <taxon>Buguloidea</taxon>
        <taxon>Bugulidae</taxon>
        <taxon>Bugula</taxon>
    </lineage>
</organism>
<dbReference type="InterPro" id="IPR031165">
    <property type="entry name" value="GNAT_YJDJ"/>
</dbReference>
<proteinExistence type="inferred from homology"/>
<dbReference type="Proteomes" id="UP000593567">
    <property type="component" value="Unassembled WGS sequence"/>
</dbReference>
<evidence type="ECO:0000256" key="2">
    <source>
        <dbReference type="ARBA" id="ARBA00020243"/>
    </source>
</evidence>
<comment type="similarity">
    <text evidence="1">Belongs to the NATD1 family.</text>
</comment>
<dbReference type="Gene3D" id="3.40.630.30">
    <property type="match status" value="1"/>
</dbReference>
<evidence type="ECO:0000313" key="6">
    <source>
        <dbReference type="Proteomes" id="UP000593567"/>
    </source>
</evidence>
<sequence>MYAFSLFYCLLMYQIRQKLTSAFISTLRPQLLIHPTTTTLTSNRNMSASGSYNVVHDPAGQQFYLDIEGERAKLEYTLKDGVYDLYHTFTPTSCRGKGIAKVLAYNAFDHVVLSGGKMKLTCSYLLHLHEKEQNPKYIPHVYGESL</sequence>
<dbReference type="EMBL" id="VXIV02001507">
    <property type="protein sequence ID" value="KAF6032471.1"/>
    <property type="molecule type" value="Genomic_DNA"/>
</dbReference>
<dbReference type="PANTHER" id="PTHR31435">
    <property type="entry name" value="PROTEIN NATD1"/>
    <property type="match status" value="1"/>
</dbReference>
<name>A0A7J7K3B7_BUGNE</name>
<dbReference type="InterPro" id="IPR045057">
    <property type="entry name" value="Gcn5-rel_NAT"/>
</dbReference>